<sequence length="226" mass="26472">MKRIIYFALLILISGVYMGCSENEIELYNQTPRINFYGNTHLRILIDTDYVKKEPYSVDSFTVQIQGDLLKESRDFCVKVTPNSNYKNSVDVLLNDKYTYTSLDTIHQVFYFRFTRPEMKKGKNLYGCNLEFDLDNSAHKFDKGLVEKNQIIFSVRWEIEPDEWDWEWGDYSDAKYMFMMDILGHTSEDVEDIDADKAKVVDAYANYKAEGNPPILDEDGNEISFE</sequence>
<name>A0ABR7C6J6_9BACE</name>
<accession>A0ABR7C6J6</accession>
<dbReference type="EMBL" id="JACOOE010000001">
    <property type="protein sequence ID" value="MBC5603422.1"/>
    <property type="molecule type" value="Genomic_DNA"/>
</dbReference>
<evidence type="ECO:0000313" key="2">
    <source>
        <dbReference type="Proteomes" id="UP000600600"/>
    </source>
</evidence>
<proteinExistence type="predicted"/>
<evidence type="ECO:0000313" key="1">
    <source>
        <dbReference type="EMBL" id="MBC5603422.1"/>
    </source>
</evidence>
<reference evidence="1 2" key="1">
    <citation type="submission" date="2020-08" db="EMBL/GenBank/DDBJ databases">
        <title>Genome public.</title>
        <authorList>
            <person name="Liu C."/>
            <person name="Sun Q."/>
        </authorList>
    </citation>
    <scope>NUCLEOTIDE SEQUENCE [LARGE SCALE GENOMIC DNA]</scope>
    <source>
        <strain evidence="1 2">M27</strain>
    </source>
</reference>
<protein>
    <submittedName>
        <fullName evidence="1">DUF4843 domain-containing protein</fullName>
    </submittedName>
</protein>
<keyword evidence="2" id="KW-1185">Reference proteome</keyword>
<dbReference type="RefSeq" id="WP_143867304.1">
    <property type="nucleotide sequence ID" value="NZ_JACOOE010000001.1"/>
</dbReference>
<comment type="caution">
    <text evidence="1">The sequence shown here is derived from an EMBL/GenBank/DDBJ whole genome shotgun (WGS) entry which is preliminary data.</text>
</comment>
<gene>
    <name evidence="1" type="ORF">H8S67_01860</name>
</gene>
<organism evidence="1 2">
    <name type="scientific">Bacteroides difficilis</name>
    <dbReference type="NCBI Taxonomy" id="2763021"/>
    <lineage>
        <taxon>Bacteria</taxon>
        <taxon>Pseudomonadati</taxon>
        <taxon>Bacteroidota</taxon>
        <taxon>Bacteroidia</taxon>
        <taxon>Bacteroidales</taxon>
        <taxon>Bacteroidaceae</taxon>
        <taxon>Bacteroides</taxon>
    </lineage>
</organism>
<dbReference type="Proteomes" id="UP000600600">
    <property type="component" value="Unassembled WGS sequence"/>
</dbReference>